<dbReference type="WBParaSite" id="SMRG1_20150.1">
    <property type="protein sequence ID" value="SMRG1_20150.1"/>
    <property type="gene ID" value="SMRG1_20150"/>
</dbReference>
<feature type="transmembrane region" description="Helical" evidence="1">
    <location>
        <begin position="89"/>
        <end position="108"/>
    </location>
</feature>
<keyword evidence="1" id="KW-0472">Membrane</keyword>
<evidence type="ECO:0000313" key="3">
    <source>
        <dbReference type="WBParaSite" id="SMRG1_20150.1"/>
    </source>
</evidence>
<feature type="transmembrane region" description="Helical" evidence="1">
    <location>
        <begin position="224"/>
        <end position="247"/>
    </location>
</feature>
<feature type="transmembrane region" description="Helical" evidence="1">
    <location>
        <begin position="51"/>
        <end position="77"/>
    </location>
</feature>
<feature type="transmembrane region" description="Helical" evidence="1">
    <location>
        <begin position="253"/>
        <end position="274"/>
    </location>
</feature>
<sequence>MIIELRRLGVSLLCLAVGLSIASLVTSLWDCGNLFSGCQNTVHKETVSAVAGLIILGTVCLLIIILLDAVALCSDVFASRAAYTTVRFIILYLGAAALLIGILVYTSLVGHHWSYFFAVTGAVLATQVAILAIMSSKCVTVRTTTTTRTIRESRLAHRLCITSLCTDYWICGNLFLSCQDTDYKVIILSMIGLLILGCFCILLIIILDMISLNSIKFSSHITYLIFRFILLILCAIALLISVLLYTIYIEQNWSYFCAVIGAVLVTVVVILSFMSSPCIQTEDYRNKTY</sequence>
<name>A0AA84ZC62_9TREM</name>
<protein>
    <submittedName>
        <fullName evidence="3">Uncharacterized protein</fullName>
    </submittedName>
</protein>
<dbReference type="AlphaFoldDB" id="A0AA84ZC62"/>
<feature type="transmembrane region" description="Helical" evidence="1">
    <location>
        <begin position="114"/>
        <end position="134"/>
    </location>
</feature>
<evidence type="ECO:0000256" key="1">
    <source>
        <dbReference type="SAM" id="Phobius"/>
    </source>
</evidence>
<evidence type="ECO:0000313" key="2">
    <source>
        <dbReference type="Proteomes" id="UP000050790"/>
    </source>
</evidence>
<feature type="transmembrane region" description="Helical" evidence="1">
    <location>
        <begin position="187"/>
        <end position="212"/>
    </location>
</feature>
<reference evidence="3" key="1">
    <citation type="submission" date="2023-11" db="UniProtKB">
        <authorList>
            <consortium name="WormBaseParasite"/>
        </authorList>
    </citation>
    <scope>IDENTIFICATION</scope>
</reference>
<accession>A0AA84ZC62</accession>
<keyword evidence="1" id="KW-0812">Transmembrane</keyword>
<organism evidence="2 3">
    <name type="scientific">Schistosoma margrebowiei</name>
    <dbReference type="NCBI Taxonomy" id="48269"/>
    <lineage>
        <taxon>Eukaryota</taxon>
        <taxon>Metazoa</taxon>
        <taxon>Spiralia</taxon>
        <taxon>Lophotrochozoa</taxon>
        <taxon>Platyhelminthes</taxon>
        <taxon>Trematoda</taxon>
        <taxon>Digenea</taxon>
        <taxon>Strigeidida</taxon>
        <taxon>Schistosomatoidea</taxon>
        <taxon>Schistosomatidae</taxon>
        <taxon>Schistosoma</taxon>
    </lineage>
</organism>
<dbReference type="Proteomes" id="UP000050790">
    <property type="component" value="Unassembled WGS sequence"/>
</dbReference>
<proteinExistence type="predicted"/>
<keyword evidence="1" id="KW-1133">Transmembrane helix</keyword>